<evidence type="ECO:0000256" key="1">
    <source>
        <dbReference type="SAM" id="Phobius"/>
    </source>
</evidence>
<dbReference type="AlphaFoldDB" id="A0A418MHY3"/>
<comment type="caution">
    <text evidence="2">The sequence shown here is derived from an EMBL/GenBank/DDBJ whole genome shotgun (WGS) entry which is preliminary data.</text>
</comment>
<dbReference type="Proteomes" id="UP000283523">
    <property type="component" value="Unassembled WGS sequence"/>
</dbReference>
<dbReference type="EMBL" id="QXED01000001">
    <property type="protein sequence ID" value="RIV27039.1"/>
    <property type="molecule type" value="Genomic_DNA"/>
</dbReference>
<name>A0A418MHY3_9BACT</name>
<keyword evidence="1" id="KW-1133">Transmembrane helix</keyword>
<accession>A0A418MHY3</accession>
<keyword evidence="1" id="KW-0472">Membrane</keyword>
<sequence length="165" mass="18645">MCYGGAKILFGYAGEHLGFKNKDGDHFYSYVNYLFPIFLAFAEYIVRTMIQQPSLSFWQPGIASAAMGLLLGNLKPKQAKLSEKIQKAMKKEHSQLLDVTYTQDGKIIRLSWVAIVVQLVIWCWVCTLNNTKAIEPFCSDLEDECISVVCYVFSVALVQKKETSV</sequence>
<organism evidence="2 3">
    <name type="scientific">Fibrisoma montanum</name>
    <dbReference type="NCBI Taxonomy" id="2305895"/>
    <lineage>
        <taxon>Bacteria</taxon>
        <taxon>Pseudomonadati</taxon>
        <taxon>Bacteroidota</taxon>
        <taxon>Cytophagia</taxon>
        <taxon>Cytophagales</taxon>
        <taxon>Spirosomataceae</taxon>
        <taxon>Fibrisoma</taxon>
    </lineage>
</organism>
<proteinExistence type="predicted"/>
<reference evidence="2 3" key="1">
    <citation type="submission" date="2018-08" db="EMBL/GenBank/DDBJ databases">
        <title>Fibrisoma montanum sp. nov., isolated from Danxia mountain soil.</title>
        <authorList>
            <person name="Huang Y."/>
        </authorList>
    </citation>
    <scope>NUCLEOTIDE SEQUENCE [LARGE SCALE GENOMIC DNA]</scope>
    <source>
        <strain evidence="2 3">HYT19</strain>
    </source>
</reference>
<keyword evidence="3" id="KW-1185">Reference proteome</keyword>
<feature type="transmembrane region" description="Helical" evidence="1">
    <location>
        <begin position="27"/>
        <end position="45"/>
    </location>
</feature>
<evidence type="ECO:0000313" key="3">
    <source>
        <dbReference type="Proteomes" id="UP000283523"/>
    </source>
</evidence>
<evidence type="ECO:0000313" key="2">
    <source>
        <dbReference type="EMBL" id="RIV27039.1"/>
    </source>
</evidence>
<keyword evidence="1" id="KW-0812">Transmembrane</keyword>
<feature type="transmembrane region" description="Helical" evidence="1">
    <location>
        <begin position="107"/>
        <end position="125"/>
    </location>
</feature>
<protein>
    <submittedName>
        <fullName evidence="2">Uncharacterized protein</fullName>
    </submittedName>
</protein>
<gene>
    <name evidence="2" type="ORF">DYU11_01605</name>
</gene>